<feature type="compositionally biased region" description="Basic and acidic residues" evidence="1">
    <location>
        <begin position="10"/>
        <end position="19"/>
    </location>
</feature>
<name>A0A7U3VSA0_9ACTN</name>
<proteinExistence type="predicted"/>
<dbReference type="RefSeq" id="WP_202237607.1">
    <property type="nucleotide sequence ID" value="NZ_AP018365.1"/>
</dbReference>
<reference evidence="3 4" key="2">
    <citation type="journal article" date="2011" name="J. Antibiot.">
        <title>Furaquinocins I and J: novel polyketide isoprenoid hybrid compounds from Streptomyces reveromyceticus SN-593.</title>
        <authorList>
            <person name="Panthee S."/>
            <person name="Takahashi S."/>
            <person name="Takagi H."/>
            <person name="Nogawa T."/>
            <person name="Oowada E."/>
            <person name="Uramoto M."/>
            <person name="Osada H."/>
        </authorList>
    </citation>
    <scope>NUCLEOTIDE SEQUENCE [LARGE SCALE GENOMIC DNA]</scope>
    <source>
        <strain evidence="3 4">SN-593</strain>
    </source>
</reference>
<reference evidence="3 4" key="4">
    <citation type="journal article" date="2020" name="Sci. Rep.">
        <title>beta-carboline chemical signals induce reveromycin production through a LuxR family regulator in Streptomyces sp. SN-593.</title>
        <authorList>
            <person name="Panthee S."/>
            <person name="Kito N."/>
            <person name="Hayashi T."/>
            <person name="Shimizu T."/>
            <person name="Ishikawa J."/>
            <person name="Hamamoto H."/>
            <person name="Osada H."/>
            <person name="Takahashi S."/>
        </authorList>
    </citation>
    <scope>NUCLEOTIDE SEQUENCE [LARGE SCALE GENOMIC DNA]</scope>
    <source>
        <strain evidence="3 4">SN-593</strain>
    </source>
</reference>
<feature type="region of interest" description="Disordered" evidence="1">
    <location>
        <begin position="1"/>
        <end position="38"/>
    </location>
</feature>
<gene>
    <name evidence="3" type="ORF">RVR_9252</name>
</gene>
<organism evidence="3 4">
    <name type="scientific">Actinacidiphila reveromycinica</name>
    <dbReference type="NCBI Taxonomy" id="659352"/>
    <lineage>
        <taxon>Bacteria</taxon>
        <taxon>Bacillati</taxon>
        <taxon>Actinomycetota</taxon>
        <taxon>Actinomycetes</taxon>
        <taxon>Kitasatosporales</taxon>
        <taxon>Streptomycetaceae</taxon>
        <taxon>Actinacidiphila</taxon>
    </lineage>
</organism>
<dbReference type="EMBL" id="AP018365">
    <property type="protein sequence ID" value="BBB01713.1"/>
    <property type="molecule type" value="Genomic_DNA"/>
</dbReference>
<feature type="transmembrane region" description="Helical" evidence="2">
    <location>
        <begin position="236"/>
        <end position="254"/>
    </location>
</feature>
<protein>
    <submittedName>
        <fullName evidence="3">Uncharacterized protein</fullName>
    </submittedName>
</protein>
<reference evidence="3 4" key="3">
    <citation type="journal article" date="2011" name="Nat. Chem. Biol.">
        <title>Reveromycin A biosynthesis uses RevG and RevJ for stereospecific spiroacetal formation.</title>
        <authorList>
            <person name="Takahashi S."/>
            <person name="Toyoda A."/>
            <person name="Sekiyama Y."/>
            <person name="Takagi H."/>
            <person name="Nogawa T."/>
            <person name="Uramoto M."/>
            <person name="Suzuki R."/>
            <person name="Koshino H."/>
            <person name="Kumano T."/>
            <person name="Panthee S."/>
            <person name="Dairi T."/>
            <person name="Ishikawa J."/>
            <person name="Ikeda H."/>
            <person name="Sakaki Y."/>
            <person name="Osada H."/>
        </authorList>
    </citation>
    <scope>NUCLEOTIDE SEQUENCE [LARGE SCALE GENOMIC DNA]</scope>
    <source>
        <strain evidence="3 4">SN-593</strain>
    </source>
</reference>
<keyword evidence="4" id="KW-1185">Reference proteome</keyword>
<dbReference type="Proteomes" id="UP000595703">
    <property type="component" value="Chromosome"/>
</dbReference>
<keyword evidence="2" id="KW-1133">Transmembrane helix</keyword>
<feature type="transmembrane region" description="Helical" evidence="2">
    <location>
        <begin position="51"/>
        <end position="72"/>
    </location>
</feature>
<dbReference type="KEGG" id="arev:RVR_9252"/>
<reference evidence="3 4" key="1">
    <citation type="journal article" date="2010" name="J. Bacteriol.">
        <title>Biochemical characterization of a novel indole prenyltransferase from Streptomyces sp. SN-593.</title>
        <authorList>
            <person name="Takahashi S."/>
            <person name="Takagi H."/>
            <person name="Toyoda A."/>
            <person name="Uramoto M."/>
            <person name="Nogawa T."/>
            <person name="Ueki M."/>
            <person name="Sakaki Y."/>
            <person name="Osada H."/>
        </authorList>
    </citation>
    <scope>NUCLEOTIDE SEQUENCE [LARGE SCALE GENOMIC DNA]</scope>
    <source>
        <strain evidence="3 4">SN-593</strain>
    </source>
</reference>
<keyword evidence="2" id="KW-0812">Transmembrane</keyword>
<keyword evidence="2" id="KW-0472">Membrane</keyword>
<evidence type="ECO:0000313" key="4">
    <source>
        <dbReference type="Proteomes" id="UP000595703"/>
    </source>
</evidence>
<evidence type="ECO:0000256" key="1">
    <source>
        <dbReference type="SAM" id="MobiDB-lite"/>
    </source>
</evidence>
<evidence type="ECO:0000313" key="3">
    <source>
        <dbReference type="EMBL" id="BBB01713.1"/>
    </source>
</evidence>
<dbReference type="AlphaFoldDB" id="A0A7U3VSA0"/>
<sequence>MTTSQVTSRRAADPAEAETRSAPPAAPREPHRAGRRVRLRLTGPRRLGARAAVALLLLAALCTTAVVGAVTVRADTSRLRTTVSERAAVAAQLRSALADLDAQHADTLAPGMSADGSGTYVGNQLQALITAQQRRAQVSDALRRLSGDSAHGALVRALLDGLGRYDDLSGRAAFVDEQAPDRLAGHPPAVTVAMNAQAGAVMTQTLLPDADALAADYQRQAGLDASRVRADTRHRIAAVGLLGAATLLFLLWWQRELARDYRRLLSPPLVAGTAAVLAVCLAGVVALGSCASAADTADGQGLRPWSRLAEASAVAAQAAAAESRWFVQGDDLGRSDAALYATLTGRLDTLLAPDGQATAAERPAYEDVLTRYRRFRADDAALRRLKGEGRTDQAAVLLTTVGRGDIAFDFWDFATTLDALAARQLDDFAAHAADARDALDGWPAVPAGALGASALLSLLAVRPRLAEYR</sequence>
<accession>A0A7U3VSA0</accession>
<evidence type="ECO:0000256" key="2">
    <source>
        <dbReference type="SAM" id="Phobius"/>
    </source>
</evidence>
<feature type="transmembrane region" description="Helical" evidence="2">
    <location>
        <begin position="274"/>
        <end position="294"/>
    </location>
</feature>